<dbReference type="InterPro" id="IPR038441">
    <property type="entry name" value="THAP_Znf_sf"/>
</dbReference>
<gene>
    <name evidence="8" type="ORF">MEDL_30480</name>
</gene>
<reference evidence="8" key="1">
    <citation type="submission" date="2021-03" db="EMBL/GenBank/DDBJ databases">
        <authorList>
            <person name="Bekaert M."/>
        </authorList>
    </citation>
    <scope>NUCLEOTIDE SEQUENCE</scope>
</reference>
<evidence type="ECO:0000256" key="1">
    <source>
        <dbReference type="ARBA" id="ARBA00022723"/>
    </source>
</evidence>
<feature type="compositionally biased region" description="Low complexity" evidence="6">
    <location>
        <begin position="356"/>
        <end position="366"/>
    </location>
</feature>
<evidence type="ECO:0000256" key="2">
    <source>
        <dbReference type="ARBA" id="ARBA00022771"/>
    </source>
</evidence>
<keyword evidence="3" id="KW-0862">Zinc</keyword>
<feature type="compositionally biased region" description="Basic and acidic residues" evidence="6">
    <location>
        <begin position="313"/>
        <end position="331"/>
    </location>
</feature>
<keyword evidence="2 5" id="KW-0863">Zinc-finger</keyword>
<dbReference type="PANTHER" id="PTHR31751">
    <property type="entry name" value="SI:CH211-108C17.2-RELATED-RELATED"/>
    <property type="match status" value="1"/>
</dbReference>
<keyword evidence="1" id="KW-0479">Metal-binding</keyword>
<keyword evidence="4 5" id="KW-0238">DNA-binding</keyword>
<dbReference type="SUPFAM" id="SSF57716">
    <property type="entry name" value="Glucocorticoid receptor-like (DNA-binding domain)"/>
    <property type="match status" value="1"/>
</dbReference>
<feature type="region of interest" description="Disordered" evidence="6">
    <location>
        <begin position="300"/>
        <end position="370"/>
    </location>
</feature>
<dbReference type="OrthoDB" id="10015739at2759"/>
<evidence type="ECO:0000313" key="9">
    <source>
        <dbReference type="Proteomes" id="UP000683360"/>
    </source>
</evidence>
<name>A0A8S3SE03_MYTED</name>
<dbReference type="SMART" id="SM00692">
    <property type="entry name" value="DM3"/>
    <property type="match status" value="1"/>
</dbReference>
<organism evidence="8 9">
    <name type="scientific">Mytilus edulis</name>
    <name type="common">Blue mussel</name>
    <dbReference type="NCBI Taxonomy" id="6550"/>
    <lineage>
        <taxon>Eukaryota</taxon>
        <taxon>Metazoa</taxon>
        <taxon>Spiralia</taxon>
        <taxon>Lophotrochozoa</taxon>
        <taxon>Mollusca</taxon>
        <taxon>Bivalvia</taxon>
        <taxon>Autobranchia</taxon>
        <taxon>Pteriomorphia</taxon>
        <taxon>Mytilida</taxon>
        <taxon>Mytiloidea</taxon>
        <taxon>Mytilidae</taxon>
        <taxon>Mytilinae</taxon>
        <taxon>Mytilus</taxon>
    </lineage>
</organism>
<evidence type="ECO:0000313" key="8">
    <source>
        <dbReference type="EMBL" id="CAG2216781.1"/>
    </source>
</evidence>
<comment type="caution">
    <text evidence="8">The sequence shown here is derived from an EMBL/GenBank/DDBJ whole genome shotgun (WGS) entry which is preliminary data.</text>
</comment>
<dbReference type="Gene3D" id="6.20.210.20">
    <property type="entry name" value="THAP domain"/>
    <property type="match status" value="1"/>
</dbReference>
<dbReference type="GO" id="GO:0008270">
    <property type="term" value="F:zinc ion binding"/>
    <property type="evidence" value="ECO:0007669"/>
    <property type="project" value="UniProtKB-KW"/>
</dbReference>
<feature type="domain" description="THAP-type" evidence="7">
    <location>
        <begin position="1"/>
        <end position="93"/>
    </location>
</feature>
<dbReference type="InterPro" id="IPR006612">
    <property type="entry name" value="THAP_Znf"/>
</dbReference>
<dbReference type="PANTHER" id="PTHR31751:SF42">
    <property type="entry name" value="PROTEIN CBG10204"/>
    <property type="match status" value="1"/>
</dbReference>
<dbReference type="Pfam" id="PF05485">
    <property type="entry name" value="THAP"/>
    <property type="match status" value="1"/>
</dbReference>
<evidence type="ECO:0000256" key="6">
    <source>
        <dbReference type="SAM" id="MobiDB-lite"/>
    </source>
</evidence>
<feature type="region of interest" description="Disordered" evidence="6">
    <location>
        <begin position="161"/>
        <end position="188"/>
    </location>
</feature>
<proteinExistence type="predicted"/>
<keyword evidence="9" id="KW-1185">Reference proteome</keyword>
<dbReference type="AlphaFoldDB" id="A0A8S3SE03"/>
<dbReference type="SMART" id="SM00980">
    <property type="entry name" value="THAP"/>
    <property type="match status" value="1"/>
</dbReference>
<dbReference type="PROSITE" id="PS50950">
    <property type="entry name" value="ZF_THAP"/>
    <property type="match status" value="1"/>
</dbReference>
<dbReference type="GO" id="GO:0003677">
    <property type="term" value="F:DNA binding"/>
    <property type="evidence" value="ECO:0007669"/>
    <property type="project" value="UniProtKB-UniRule"/>
</dbReference>
<sequence>MGRNCAVAGCNNSAKTGHTQHAFPKDDRQRNLWVRFVKLTRVDFTVPTKHSAICSEHFSEECYEVDRLRFKVLFGLSAHNSKRLLPGSVPSNYPKRSSDVLNEGFLCEPKKKLKTSKALQKERRPGSDRGFNPSNQVLQELLYNTPTEESKDPKETILQEVSENIPTEDCNNPKETENIPTEESNDPKETIDQVPVVIHTDTCPSPDPCDNGPESYILMNVDQCPIDLHNDNSDGIRTTHTEVEMVNTSTTQKEADQTPKVATKKKYRSARIQVHPKTKEKCTQADFQPRIRSFGIQCNLLPTPIEPQQDNNTEERHQEHNDSGNMEHEDSVVPDNTNDPVIPDDINDPSYEPSINDSSDSGGSDNSHNELETHLQEKKFIVCEDQLMDLFKICPKCCGSANASIAHTVGTLIKVNVTCELCQHSYSWYSALPTKVLRLMNFMNIPTISHQTFFNHQRHILYPAVLRFWKHQQMQHIAKYRDSTEFLVLGGDGRADTPGHSAKYGSYSMMDLKQGVVLDIQLVQSNEVSSSNAMEKEGLIRSLKWFEDNNLQTPHINHYFDVWHVAKGLKKKLVKISKEKDCKEVGEWIKSITNHMYWVAASTPNGDSEEMVSKWLSVANHVQNKHRGHSDQVANCLHGELVGHDRKKKWLKPGTKACVKTEELLTATRLKTSVKKLSPIHQTSDVEAFHSTINHFAPKMIGFSFHGMHCRLLLAALHFNKNSARPQALTKEGVARYRYVNTLLRSIRKIVDVTTIRSTSEEPMPTPRPLCAAFTRPQKTDAIQAMKSRFRKAEI</sequence>
<feature type="region of interest" description="Disordered" evidence="6">
    <location>
        <begin position="114"/>
        <end position="136"/>
    </location>
</feature>
<dbReference type="EMBL" id="CAJPWZ010001490">
    <property type="protein sequence ID" value="CAG2216781.1"/>
    <property type="molecule type" value="Genomic_DNA"/>
</dbReference>
<evidence type="ECO:0000256" key="4">
    <source>
        <dbReference type="ARBA" id="ARBA00023125"/>
    </source>
</evidence>
<evidence type="ECO:0000256" key="5">
    <source>
        <dbReference type="PROSITE-ProRule" id="PRU00309"/>
    </source>
</evidence>
<dbReference type="Proteomes" id="UP000683360">
    <property type="component" value="Unassembled WGS sequence"/>
</dbReference>
<evidence type="ECO:0000256" key="3">
    <source>
        <dbReference type="ARBA" id="ARBA00022833"/>
    </source>
</evidence>
<evidence type="ECO:0000259" key="7">
    <source>
        <dbReference type="PROSITE" id="PS50950"/>
    </source>
</evidence>
<accession>A0A8S3SE03</accession>
<feature type="compositionally biased region" description="Low complexity" evidence="6">
    <location>
        <begin position="333"/>
        <end position="344"/>
    </location>
</feature>
<protein>
    <recommendedName>
        <fullName evidence="7">THAP-type domain-containing protein</fullName>
    </recommendedName>
</protein>